<feature type="transmembrane region" description="Helical" evidence="1">
    <location>
        <begin position="263"/>
        <end position="281"/>
    </location>
</feature>
<feature type="transmembrane region" description="Helical" evidence="1">
    <location>
        <begin position="342"/>
        <end position="359"/>
    </location>
</feature>
<feature type="transmembrane region" description="Helical" evidence="1">
    <location>
        <begin position="224"/>
        <end position="251"/>
    </location>
</feature>
<dbReference type="EMBL" id="JAPVES010000030">
    <property type="protein sequence ID" value="MCZ3374127.1"/>
    <property type="molecule type" value="Genomic_DNA"/>
</dbReference>
<feature type="transmembrane region" description="Helical" evidence="1">
    <location>
        <begin position="170"/>
        <end position="188"/>
    </location>
</feature>
<gene>
    <name evidence="2" type="ORF">O3H35_15875</name>
</gene>
<dbReference type="Pfam" id="PF09913">
    <property type="entry name" value="DUF2142"/>
    <property type="match status" value="1"/>
</dbReference>
<proteinExistence type="predicted"/>
<organism evidence="2">
    <name type="scientific">Methanobacterium veterum</name>
    <dbReference type="NCBI Taxonomy" id="408577"/>
    <lineage>
        <taxon>Archaea</taxon>
        <taxon>Methanobacteriati</taxon>
        <taxon>Methanobacteriota</taxon>
        <taxon>Methanomada group</taxon>
        <taxon>Methanobacteria</taxon>
        <taxon>Methanobacteriales</taxon>
        <taxon>Methanobacteriaceae</taxon>
        <taxon>Methanobacterium</taxon>
    </lineage>
</organism>
<name>A0A9E5A851_9EURY</name>
<reference evidence="2" key="1">
    <citation type="submission" date="2022-12" db="EMBL/GenBank/DDBJ databases">
        <title>Reclassification of two methanogenic archaea species isolated from the Kolyma lowland permafrost.</title>
        <authorList>
            <person name="Trubitsyn V.E."/>
            <person name="Rivkina E.M."/>
            <person name="Shcherbakova V.A."/>
        </authorList>
    </citation>
    <scope>NUCLEOTIDE SEQUENCE</scope>
    <source>
        <strain evidence="2">MK4</strain>
    </source>
</reference>
<feature type="transmembrane region" description="Helical" evidence="1">
    <location>
        <begin position="12"/>
        <end position="32"/>
    </location>
</feature>
<dbReference type="AlphaFoldDB" id="A0A9E5A851"/>
<comment type="caution">
    <text evidence="2">The sequence shown here is derived from an EMBL/GenBank/DDBJ whole genome shotgun (WGS) entry which is preliminary data.</text>
</comment>
<protein>
    <submittedName>
        <fullName evidence="2">DUF2142 domain-containing protein</fullName>
    </submittedName>
</protein>
<accession>A0A9E5A851</accession>
<feature type="transmembrane region" description="Helical" evidence="1">
    <location>
        <begin position="195"/>
        <end position="212"/>
    </location>
</feature>
<dbReference type="Proteomes" id="UP001074446">
    <property type="component" value="Unassembled WGS sequence"/>
</dbReference>
<evidence type="ECO:0000313" key="2">
    <source>
        <dbReference type="EMBL" id="MCZ3374127.1"/>
    </source>
</evidence>
<dbReference type="InterPro" id="IPR018674">
    <property type="entry name" value="DUF2142_membrane"/>
</dbReference>
<feature type="transmembrane region" description="Helical" evidence="1">
    <location>
        <begin position="404"/>
        <end position="422"/>
    </location>
</feature>
<keyword evidence="1" id="KW-0812">Transmembrane</keyword>
<keyword evidence="1" id="KW-0472">Membrane</keyword>
<feature type="transmembrane region" description="Helical" evidence="1">
    <location>
        <begin position="313"/>
        <end position="336"/>
    </location>
</feature>
<sequence>MMNKFRDINPQTAFLIIGLIYGLGFLLATPAFQVPDEYEHFYRSLYVSEGHIVPEKLGNLSGVYVPESVKFTSDTVNQEWYTFLQDRDNKTNLAPLLHLPFNSKNMVFEDISRIAVITYSPVPYLVSAFAIDLGKLFNLAPLVLMYIGRLANLLVWIFLTYLAIKITPVHKWVFFMLALLPMTIFEAASLSADSFLLGISFLIIAIFFKYAFDDNKKRIGFKEIYILGILLLLVGLAKSNYILLLFLIFLIPAQKFGNRKNRILVTGSLFLVVIAVVGIWNLIVNGLYAPIIPQVSISGQIAYLLGDPFRFPYLLINTFISRGLSYQFLFVGNFWLDIPLPTWWLGFYLITIIPVALLDKSRINITRNQKLISAATFILNAIIACALVYITWTPVGQNVIDGIQGRYFIPIFPLLFLLLYKVKDFENYYKKIDSNKLVIKDKDIVKIIRENLNLILIAYIIIFLSITLLIFIFSYYI</sequence>
<keyword evidence="1" id="KW-1133">Transmembrane helix</keyword>
<feature type="transmembrane region" description="Helical" evidence="1">
    <location>
        <begin position="452"/>
        <end position="476"/>
    </location>
</feature>
<evidence type="ECO:0000256" key="1">
    <source>
        <dbReference type="SAM" id="Phobius"/>
    </source>
</evidence>
<dbReference type="RefSeq" id="WP_048080877.1">
    <property type="nucleotide sequence ID" value="NZ_JAPVES010000030.1"/>
</dbReference>
<feature type="transmembrane region" description="Helical" evidence="1">
    <location>
        <begin position="143"/>
        <end position="164"/>
    </location>
</feature>
<feature type="transmembrane region" description="Helical" evidence="1">
    <location>
        <begin position="371"/>
        <end position="392"/>
    </location>
</feature>